<accession>A0A542DXQ6</accession>
<keyword evidence="2" id="KW-1133">Transmembrane helix</keyword>
<organism evidence="3 4">
    <name type="scientific">Lapillicoccus jejuensis</name>
    <dbReference type="NCBI Taxonomy" id="402171"/>
    <lineage>
        <taxon>Bacteria</taxon>
        <taxon>Bacillati</taxon>
        <taxon>Actinomycetota</taxon>
        <taxon>Actinomycetes</taxon>
        <taxon>Micrococcales</taxon>
        <taxon>Intrasporangiaceae</taxon>
        <taxon>Lapillicoccus</taxon>
    </lineage>
</organism>
<keyword evidence="2" id="KW-0472">Membrane</keyword>
<dbReference type="AlphaFoldDB" id="A0A542DXQ6"/>
<keyword evidence="4" id="KW-1185">Reference proteome</keyword>
<feature type="compositionally biased region" description="Low complexity" evidence="1">
    <location>
        <begin position="95"/>
        <end position="121"/>
    </location>
</feature>
<proteinExistence type="predicted"/>
<name>A0A542DXQ6_9MICO</name>
<evidence type="ECO:0000313" key="3">
    <source>
        <dbReference type="EMBL" id="TQJ07870.1"/>
    </source>
</evidence>
<sequence>MFAIGVILFILGVGGGVLLGLLVSQSTQSVEISAAGVSVGLLPVTLVVAGAAAVVLAWLGTRLAGAGFRRRRAQRHELRRSREEVERLRSTQRDTPTTAGHAPTGHTPTGHTAGTSASAPTDGRVRP</sequence>
<protein>
    <submittedName>
        <fullName evidence="3">Uncharacterized protein</fullName>
    </submittedName>
</protein>
<gene>
    <name evidence="3" type="ORF">FB458_0941</name>
</gene>
<evidence type="ECO:0000313" key="4">
    <source>
        <dbReference type="Proteomes" id="UP000317893"/>
    </source>
</evidence>
<feature type="transmembrane region" description="Helical" evidence="2">
    <location>
        <begin position="39"/>
        <end position="61"/>
    </location>
</feature>
<dbReference type="Proteomes" id="UP000317893">
    <property type="component" value="Unassembled WGS sequence"/>
</dbReference>
<feature type="region of interest" description="Disordered" evidence="1">
    <location>
        <begin position="69"/>
        <end position="127"/>
    </location>
</feature>
<comment type="caution">
    <text evidence="3">The sequence shown here is derived from an EMBL/GenBank/DDBJ whole genome shotgun (WGS) entry which is preliminary data.</text>
</comment>
<dbReference type="EMBL" id="VFMN01000001">
    <property type="protein sequence ID" value="TQJ07870.1"/>
    <property type="molecule type" value="Genomic_DNA"/>
</dbReference>
<evidence type="ECO:0000256" key="1">
    <source>
        <dbReference type="SAM" id="MobiDB-lite"/>
    </source>
</evidence>
<evidence type="ECO:0000256" key="2">
    <source>
        <dbReference type="SAM" id="Phobius"/>
    </source>
</evidence>
<feature type="compositionally biased region" description="Basic residues" evidence="1">
    <location>
        <begin position="69"/>
        <end position="79"/>
    </location>
</feature>
<dbReference type="RefSeq" id="WP_141847194.1">
    <property type="nucleotide sequence ID" value="NZ_BAAAPR010000017.1"/>
</dbReference>
<feature type="compositionally biased region" description="Basic and acidic residues" evidence="1">
    <location>
        <begin position="80"/>
        <end position="92"/>
    </location>
</feature>
<reference evidence="3 4" key="1">
    <citation type="submission" date="2019-06" db="EMBL/GenBank/DDBJ databases">
        <title>Sequencing the genomes of 1000 actinobacteria strains.</title>
        <authorList>
            <person name="Klenk H.-P."/>
        </authorList>
    </citation>
    <scope>NUCLEOTIDE SEQUENCE [LARGE SCALE GENOMIC DNA]</scope>
    <source>
        <strain evidence="3 4">DSM 18607</strain>
    </source>
</reference>
<keyword evidence="2" id="KW-0812">Transmembrane</keyword>